<keyword evidence="5" id="KW-0812">Transmembrane</keyword>
<keyword evidence="6" id="KW-0732">Signal</keyword>
<comment type="subcellular location">
    <subcellularLocation>
        <location evidence="1">Cell membrane</location>
        <topology evidence="1">Single-pass membrane protein</topology>
    </subcellularLocation>
</comment>
<dbReference type="InterPro" id="IPR032675">
    <property type="entry name" value="LRR_dom_sf"/>
</dbReference>
<evidence type="ECO:0000256" key="2">
    <source>
        <dbReference type="ARBA" id="ARBA00022448"/>
    </source>
</evidence>
<keyword evidence="14" id="KW-1185">Reference proteome</keyword>
<dbReference type="PRINTS" id="PR00019">
    <property type="entry name" value="LEURICHRPT"/>
</dbReference>
<accession>E2AJM8</accession>
<keyword evidence="12" id="KW-0407">Ion channel</keyword>
<dbReference type="STRING" id="104421.E2AJM8"/>
<evidence type="ECO:0000313" key="14">
    <source>
        <dbReference type="Proteomes" id="UP000000311"/>
    </source>
</evidence>
<dbReference type="InterPro" id="IPR003591">
    <property type="entry name" value="Leu-rich_rpt_typical-subtyp"/>
</dbReference>
<evidence type="ECO:0000256" key="8">
    <source>
        <dbReference type="ARBA" id="ARBA00022989"/>
    </source>
</evidence>
<name>E2AJM8_CAMFO</name>
<keyword evidence="9" id="KW-0406">Ion transport</keyword>
<dbReference type="GO" id="GO:0005886">
    <property type="term" value="C:plasma membrane"/>
    <property type="evidence" value="ECO:0007669"/>
    <property type="project" value="UniProtKB-SubCell"/>
</dbReference>
<dbReference type="EMBL" id="GL440049">
    <property type="protein sequence ID" value="EFN66355.1"/>
    <property type="molecule type" value="Genomic_DNA"/>
</dbReference>
<evidence type="ECO:0000256" key="10">
    <source>
        <dbReference type="ARBA" id="ARBA00023136"/>
    </source>
</evidence>
<evidence type="ECO:0000256" key="1">
    <source>
        <dbReference type="ARBA" id="ARBA00004162"/>
    </source>
</evidence>
<dbReference type="Proteomes" id="UP000000311">
    <property type="component" value="Unassembled WGS sequence"/>
</dbReference>
<evidence type="ECO:0000256" key="6">
    <source>
        <dbReference type="ARBA" id="ARBA00022729"/>
    </source>
</evidence>
<dbReference type="InParanoid" id="E2AJM8"/>
<evidence type="ECO:0000256" key="11">
    <source>
        <dbReference type="ARBA" id="ARBA00023157"/>
    </source>
</evidence>
<keyword evidence="7" id="KW-0677">Repeat</keyword>
<dbReference type="InterPro" id="IPR051432">
    <property type="entry name" value="KCNMA1_auxiliary"/>
</dbReference>
<dbReference type="SUPFAM" id="SSF52058">
    <property type="entry name" value="L domain-like"/>
    <property type="match status" value="1"/>
</dbReference>
<keyword evidence="4" id="KW-0433">Leucine-rich repeat</keyword>
<dbReference type="InterPro" id="IPR001611">
    <property type="entry name" value="Leu-rich_rpt"/>
</dbReference>
<organism evidence="14">
    <name type="scientific">Camponotus floridanus</name>
    <name type="common">Florida carpenter ant</name>
    <dbReference type="NCBI Taxonomy" id="104421"/>
    <lineage>
        <taxon>Eukaryota</taxon>
        <taxon>Metazoa</taxon>
        <taxon>Ecdysozoa</taxon>
        <taxon>Arthropoda</taxon>
        <taxon>Hexapoda</taxon>
        <taxon>Insecta</taxon>
        <taxon>Pterygota</taxon>
        <taxon>Neoptera</taxon>
        <taxon>Endopterygota</taxon>
        <taxon>Hymenoptera</taxon>
        <taxon>Apocrita</taxon>
        <taxon>Aculeata</taxon>
        <taxon>Formicoidea</taxon>
        <taxon>Formicidae</taxon>
        <taxon>Formicinae</taxon>
        <taxon>Camponotus</taxon>
    </lineage>
</organism>
<keyword evidence="10" id="KW-0472">Membrane</keyword>
<evidence type="ECO:0000256" key="5">
    <source>
        <dbReference type="ARBA" id="ARBA00022692"/>
    </source>
</evidence>
<protein>
    <submittedName>
        <fullName evidence="13">Immunoglobulin superfamily containing leucine-rich repeat protein</fullName>
    </submittedName>
</protein>
<sequence>MKMAGRCYDGDGGWRGKGERGERRWRRRTGEIEGNGPRAFPAAYPRFISVDGLRNIRASLVKLVHSTSEKCPLLCDCDIWYGLQSASCVGRHLYSIHTGVPSTVQALDLSNNSISILNNYELADAGLLRLKYLNLSTNAISEIGLNAFDRLSELTVLDLSQNHLYYLLSDIFISAKNLRILRLSKNNFNSQVPKLKNSWLTKSLVL</sequence>
<dbReference type="Pfam" id="PF13855">
    <property type="entry name" value="LRR_8"/>
    <property type="match status" value="1"/>
</dbReference>
<reference evidence="13 14" key="1">
    <citation type="journal article" date="2010" name="Science">
        <title>Genomic comparison of the ants Camponotus floridanus and Harpegnathos saltator.</title>
        <authorList>
            <person name="Bonasio R."/>
            <person name="Zhang G."/>
            <person name="Ye C."/>
            <person name="Mutti N.S."/>
            <person name="Fang X."/>
            <person name="Qin N."/>
            <person name="Donahue G."/>
            <person name="Yang P."/>
            <person name="Li Q."/>
            <person name="Li C."/>
            <person name="Zhang P."/>
            <person name="Huang Z."/>
            <person name="Berger S.L."/>
            <person name="Reinberg D."/>
            <person name="Wang J."/>
            <person name="Liebig J."/>
        </authorList>
    </citation>
    <scope>NUCLEOTIDE SEQUENCE [LARGE SCALE GENOMIC DNA]</scope>
    <source>
        <strain evidence="14">C129</strain>
    </source>
</reference>
<dbReference type="PANTHER" id="PTHR46473">
    <property type="entry name" value="GH08155P"/>
    <property type="match status" value="1"/>
</dbReference>
<evidence type="ECO:0000256" key="3">
    <source>
        <dbReference type="ARBA" id="ARBA00022475"/>
    </source>
</evidence>
<proteinExistence type="predicted"/>
<dbReference type="Gene3D" id="3.80.10.10">
    <property type="entry name" value="Ribonuclease Inhibitor"/>
    <property type="match status" value="1"/>
</dbReference>
<dbReference type="OrthoDB" id="4691307at2759"/>
<dbReference type="GO" id="GO:0034220">
    <property type="term" value="P:monoatomic ion transmembrane transport"/>
    <property type="evidence" value="ECO:0007669"/>
    <property type="project" value="UniProtKB-KW"/>
</dbReference>
<keyword evidence="8" id="KW-1133">Transmembrane helix</keyword>
<dbReference type="AlphaFoldDB" id="E2AJM8"/>
<dbReference type="SMART" id="SM00369">
    <property type="entry name" value="LRR_TYP"/>
    <property type="match status" value="2"/>
</dbReference>
<evidence type="ECO:0000313" key="13">
    <source>
        <dbReference type="EMBL" id="EFN66355.1"/>
    </source>
</evidence>
<evidence type="ECO:0000256" key="4">
    <source>
        <dbReference type="ARBA" id="ARBA00022614"/>
    </source>
</evidence>
<evidence type="ECO:0000256" key="7">
    <source>
        <dbReference type="ARBA" id="ARBA00022737"/>
    </source>
</evidence>
<keyword evidence="2" id="KW-0813">Transport</keyword>
<evidence type="ECO:0000256" key="12">
    <source>
        <dbReference type="ARBA" id="ARBA00023303"/>
    </source>
</evidence>
<dbReference type="PANTHER" id="PTHR46473:SF10">
    <property type="entry name" value="LD45603P-RELATED"/>
    <property type="match status" value="1"/>
</dbReference>
<keyword evidence="11" id="KW-1015">Disulfide bond</keyword>
<evidence type="ECO:0000256" key="9">
    <source>
        <dbReference type="ARBA" id="ARBA00023065"/>
    </source>
</evidence>
<gene>
    <name evidence="13" type="ORF">EAG_03433</name>
</gene>
<keyword evidence="3" id="KW-1003">Cell membrane</keyword>